<dbReference type="InterPro" id="IPR001753">
    <property type="entry name" value="Enoyl-CoA_hydra/iso"/>
</dbReference>
<dbReference type="PANTHER" id="PTHR11941:SF169">
    <property type="entry name" value="(7AS)-7A-METHYL-1,5-DIOXO-2,3,5,6,7,7A-HEXAHYDRO-1H-INDENE-CARBOXYL-COA HYDROLASE"/>
    <property type="match status" value="1"/>
</dbReference>
<dbReference type="AlphaFoldDB" id="A0AAE3D189"/>
<dbReference type="EMBL" id="JAICBX010000002">
    <property type="protein sequence ID" value="MBW8637343.1"/>
    <property type="molecule type" value="Genomic_DNA"/>
</dbReference>
<comment type="caution">
    <text evidence="3">The sequence shown here is derived from an EMBL/GenBank/DDBJ whole genome shotgun (WGS) entry which is preliminary data.</text>
</comment>
<dbReference type="GO" id="GO:0016829">
    <property type="term" value="F:lyase activity"/>
    <property type="evidence" value="ECO:0007669"/>
    <property type="project" value="UniProtKB-KW"/>
</dbReference>
<evidence type="ECO:0000256" key="2">
    <source>
        <dbReference type="ARBA" id="ARBA00023239"/>
    </source>
</evidence>
<proteinExistence type="predicted"/>
<protein>
    <submittedName>
        <fullName evidence="3">Enoyl-CoA hydratase/isomerase family protein</fullName>
    </submittedName>
</protein>
<dbReference type="SUPFAM" id="SSF52096">
    <property type="entry name" value="ClpP/crotonase"/>
    <property type="match status" value="1"/>
</dbReference>
<gene>
    <name evidence="3" type="ORF">K1W69_09100</name>
</gene>
<dbReference type="Pfam" id="PF00378">
    <property type="entry name" value="ECH_1"/>
    <property type="match status" value="1"/>
</dbReference>
<dbReference type="Proteomes" id="UP001196509">
    <property type="component" value="Unassembled WGS sequence"/>
</dbReference>
<evidence type="ECO:0000313" key="4">
    <source>
        <dbReference type="Proteomes" id="UP001196509"/>
    </source>
</evidence>
<accession>A0AAE3D189</accession>
<dbReference type="Gene3D" id="3.90.226.10">
    <property type="entry name" value="2-enoyl-CoA Hydratase, Chain A, domain 1"/>
    <property type="match status" value="1"/>
</dbReference>
<dbReference type="GO" id="GO:0006635">
    <property type="term" value="P:fatty acid beta-oxidation"/>
    <property type="evidence" value="ECO:0007669"/>
    <property type="project" value="TreeGrafter"/>
</dbReference>
<name>A0AAE3D189_9HYPH</name>
<dbReference type="InterPro" id="IPR029045">
    <property type="entry name" value="ClpP/crotonase-like_dom_sf"/>
</dbReference>
<keyword evidence="1" id="KW-0443">Lipid metabolism</keyword>
<evidence type="ECO:0000256" key="1">
    <source>
        <dbReference type="ARBA" id="ARBA00023098"/>
    </source>
</evidence>
<keyword evidence="4" id="KW-1185">Reference proteome</keyword>
<organism evidence="3 4">
    <name type="scientific">Flavimaribacter sediminis</name>
    <dbReference type="NCBI Taxonomy" id="2865987"/>
    <lineage>
        <taxon>Bacteria</taxon>
        <taxon>Pseudomonadati</taxon>
        <taxon>Pseudomonadota</taxon>
        <taxon>Alphaproteobacteria</taxon>
        <taxon>Hyphomicrobiales</taxon>
        <taxon>Rhizobiaceae</taxon>
        <taxon>Flavimaribacter</taxon>
    </lineage>
</organism>
<evidence type="ECO:0000313" key="3">
    <source>
        <dbReference type="EMBL" id="MBW8637343.1"/>
    </source>
</evidence>
<sequence>MTHKLIQHISGVAEIVFSNPPANAHGIGDLDELAALLQETEKNPDIGVIVLRSEGKGFSAGGNMKEMLELEGHHGIIGQARSGYAASLAIAECAVPVIGAVHGYCIGVGVLLAAVCDIVLASDDASFLLAEIDFGATAGAIQAIGLMPEKRLRSAMYTAEKVMATELERYGSIHSIVSRDDLSTTALELGETIAAKSPVSVRAMKASIDGSVARSIRDYYRAEISYTYELNMLGAAAEARKAFFEG</sequence>
<keyword evidence="2" id="KW-0456">Lyase</keyword>
<reference evidence="3" key="1">
    <citation type="submission" date="2021-08" db="EMBL/GenBank/DDBJ databases">
        <title>Hoeflea bacterium WL0058 sp. nov., isolated from the sediment.</title>
        <authorList>
            <person name="Wang L."/>
            <person name="Zhang D."/>
        </authorList>
    </citation>
    <scope>NUCLEOTIDE SEQUENCE</scope>
    <source>
        <strain evidence="3">WL0058</strain>
    </source>
</reference>
<dbReference type="CDD" id="cd06558">
    <property type="entry name" value="crotonase-like"/>
    <property type="match status" value="1"/>
</dbReference>
<dbReference type="PANTHER" id="PTHR11941">
    <property type="entry name" value="ENOYL-COA HYDRATASE-RELATED"/>
    <property type="match status" value="1"/>
</dbReference>
<dbReference type="RefSeq" id="WP_220228054.1">
    <property type="nucleotide sequence ID" value="NZ_JAICBX010000002.1"/>
</dbReference>